<evidence type="ECO:0000313" key="3">
    <source>
        <dbReference type="Proteomes" id="UP000821837"/>
    </source>
</evidence>
<accession>A0A9D4QES3</accession>
<reference evidence="2" key="1">
    <citation type="journal article" date="2020" name="Cell">
        <title>Large-Scale Comparative Analyses of Tick Genomes Elucidate Their Genetic Diversity and Vector Capacities.</title>
        <authorList>
            <consortium name="Tick Genome and Microbiome Consortium (TIGMIC)"/>
            <person name="Jia N."/>
            <person name="Wang J."/>
            <person name="Shi W."/>
            <person name="Du L."/>
            <person name="Sun Y."/>
            <person name="Zhan W."/>
            <person name="Jiang J.F."/>
            <person name="Wang Q."/>
            <person name="Zhang B."/>
            <person name="Ji P."/>
            <person name="Bell-Sakyi L."/>
            <person name="Cui X.M."/>
            <person name="Yuan T.T."/>
            <person name="Jiang B.G."/>
            <person name="Yang W.F."/>
            <person name="Lam T.T."/>
            <person name="Chang Q.C."/>
            <person name="Ding S.J."/>
            <person name="Wang X.J."/>
            <person name="Zhu J.G."/>
            <person name="Ruan X.D."/>
            <person name="Zhao L."/>
            <person name="Wei J.T."/>
            <person name="Ye R.Z."/>
            <person name="Que T.C."/>
            <person name="Du C.H."/>
            <person name="Zhou Y.H."/>
            <person name="Cheng J.X."/>
            <person name="Dai P.F."/>
            <person name="Guo W.B."/>
            <person name="Han X.H."/>
            <person name="Huang E.J."/>
            <person name="Li L.F."/>
            <person name="Wei W."/>
            <person name="Gao Y.C."/>
            <person name="Liu J.Z."/>
            <person name="Shao H.Z."/>
            <person name="Wang X."/>
            <person name="Wang C.C."/>
            <person name="Yang T.C."/>
            <person name="Huo Q.B."/>
            <person name="Li W."/>
            <person name="Chen H.Y."/>
            <person name="Chen S.E."/>
            <person name="Zhou L.G."/>
            <person name="Ni X.B."/>
            <person name="Tian J.H."/>
            <person name="Sheng Y."/>
            <person name="Liu T."/>
            <person name="Pan Y.S."/>
            <person name="Xia L.Y."/>
            <person name="Li J."/>
            <person name="Zhao F."/>
            <person name="Cao W.C."/>
        </authorList>
    </citation>
    <scope>NUCLEOTIDE SEQUENCE</scope>
    <source>
        <strain evidence="2">Rsan-2018</strain>
    </source>
</reference>
<name>A0A9D4QES3_RHISA</name>
<dbReference type="Gene3D" id="3.60.10.10">
    <property type="entry name" value="Endonuclease/exonuclease/phosphatase"/>
    <property type="match status" value="1"/>
</dbReference>
<organism evidence="2 3">
    <name type="scientific">Rhipicephalus sanguineus</name>
    <name type="common">Brown dog tick</name>
    <name type="synonym">Ixodes sanguineus</name>
    <dbReference type="NCBI Taxonomy" id="34632"/>
    <lineage>
        <taxon>Eukaryota</taxon>
        <taxon>Metazoa</taxon>
        <taxon>Ecdysozoa</taxon>
        <taxon>Arthropoda</taxon>
        <taxon>Chelicerata</taxon>
        <taxon>Arachnida</taxon>
        <taxon>Acari</taxon>
        <taxon>Parasitiformes</taxon>
        <taxon>Ixodida</taxon>
        <taxon>Ixodoidea</taxon>
        <taxon>Ixodidae</taxon>
        <taxon>Rhipicephalinae</taxon>
        <taxon>Rhipicephalus</taxon>
        <taxon>Rhipicephalus</taxon>
    </lineage>
</organism>
<sequence>MPSSPSPPPPDPRKHQPRRHLPLLIMADRSVITVWQWNCRGFRPKPNHLLLHLQQLDASAAPYTIVPQESHANVSLSSLVAYNQAAHHPLPYPITTVLTTRTVAVNRADLPFPEVHHVFFEILPQHCEQPSLFLLNVYNPPRTTQNASPLALLRAAAARVAKSPLLILNDFNVKRPNWGYPKADGPGRMLFCRSVRDARWSNTHQSLGSDHYVVTIQVRTSPCTPPPPTSTTSRRGSTSC</sequence>
<comment type="caution">
    <text evidence="2">The sequence shown here is derived from an EMBL/GenBank/DDBJ whole genome shotgun (WGS) entry which is preliminary data.</text>
</comment>
<proteinExistence type="predicted"/>
<feature type="compositionally biased region" description="Low complexity" evidence="1">
    <location>
        <begin position="230"/>
        <end position="240"/>
    </location>
</feature>
<gene>
    <name evidence="2" type="ORF">HPB52_001336</name>
</gene>
<feature type="region of interest" description="Disordered" evidence="1">
    <location>
        <begin position="220"/>
        <end position="240"/>
    </location>
</feature>
<evidence type="ECO:0000256" key="1">
    <source>
        <dbReference type="SAM" id="MobiDB-lite"/>
    </source>
</evidence>
<dbReference type="Proteomes" id="UP000821837">
    <property type="component" value="Chromosome 10"/>
</dbReference>
<dbReference type="SUPFAM" id="SSF56219">
    <property type="entry name" value="DNase I-like"/>
    <property type="match status" value="1"/>
</dbReference>
<dbReference type="InterPro" id="IPR036691">
    <property type="entry name" value="Endo/exonu/phosph_ase_sf"/>
</dbReference>
<keyword evidence="3" id="KW-1185">Reference proteome</keyword>
<reference evidence="2" key="2">
    <citation type="submission" date="2021-09" db="EMBL/GenBank/DDBJ databases">
        <authorList>
            <person name="Jia N."/>
            <person name="Wang J."/>
            <person name="Shi W."/>
            <person name="Du L."/>
            <person name="Sun Y."/>
            <person name="Zhan W."/>
            <person name="Jiang J."/>
            <person name="Wang Q."/>
            <person name="Zhang B."/>
            <person name="Ji P."/>
            <person name="Sakyi L.B."/>
            <person name="Cui X."/>
            <person name="Yuan T."/>
            <person name="Jiang B."/>
            <person name="Yang W."/>
            <person name="Lam T.T.-Y."/>
            <person name="Chang Q."/>
            <person name="Ding S."/>
            <person name="Wang X."/>
            <person name="Zhu J."/>
            <person name="Ruan X."/>
            <person name="Zhao L."/>
            <person name="Wei J."/>
            <person name="Que T."/>
            <person name="Du C."/>
            <person name="Cheng J."/>
            <person name="Dai P."/>
            <person name="Han X."/>
            <person name="Huang E."/>
            <person name="Gao Y."/>
            <person name="Liu J."/>
            <person name="Shao H."/>
            <person name="Ye R."/>
            <person name="Li L."/>
            <person name="Wei W."/>
            <person name="Wang X."/>
            <person name="Wang C."/>
            <person name="Huo Q."/>
            <person name="Li W."/>
            <person name="Guo W."/>
            <person name="Chen H."/>
            <person name="Chen S."/>
            <person name="Zhou L."/>
            <person name="Zhou L."/>
            <person name="Ni X."/>
            <person name="Tian J."/>
            <person name="Zhou Y."/>
            <person name="Sheng Y."/>
            <person name="Liu T."/>
            <person name="Pan Y."/>
            <person name="Xia L."/>
            <person name="Li J."/>
            <person name="Zhao F."/>
            <person name="Cao W."/>
        </authorList>
    </citation>
    <scope>NUCLEOTIDE SEQUENCE</scope>
    <source>
        <strain evidence="2">Rsan-2018</strain>
        <tissue evidence="2">Larvae</tissue>
    </source>
</reference>
<dbReference type="VEuPathDB" id="VectorBase:RSAN_050550"/>
<evidence type="ECO:0000313" key="2">
    <source>
        <dbReference type="EMBL" id="KAH7975383.1"/>
    </source>
</evidence>
<evidence type="ECO:0008006" key="4">
    <source>
        <dbReference type="Google" id="ProtNLM"/>
    </source>
</evidence>
<dbReference type="AlphaFoldDB" id="A0A9D4QES3"/>
<dbReference type="EMBL" id="JABSTV010001246">
    <property type="protein sequence ID" value="KAH7975383.1"/>
    <property type="molecule type" value="Genomic_DNA"/>
</dbReference>
<protein>
    <recommendedName>
        <fullName evidence="4">Endonuclease/exonuclease/phosphatase domain-containing protein</fullName>
    </recommendedName>
</protein>